<evidence type="ECO:0000313" key="3">
    <source>
        <dbReference type="EMBL" id="MFC4464086.1"/>
    </source>
</evidence>
<keyword evidence="4" id="KW-1185">Reference proteome</keyword>
<sequence length="404" mass="41568">MAATPAATSSARDGEAVNGEPVNGRRPVVVGVHATEQALSLPHRDAMDLALEAVSGAIADAGLTPADIDGAQVDWPGPGGVPGEGSSWARALGRDLRWTSDSMLDNAGSRGLLKAAAAVQVGYADTVVVGGCKLVSRGAGPVGAGVPLEFADVWGSYVVAQFALVAARHMHEYGTTSRQLAEVAATIRNNGTTNPEAMMYGRGPYTADDVLASRMVATPFHLLDCCIVGEGGAALVVTTAERARDLPHPPIAVLGGAMEYHQAAYANPALHREVGQLGRDAAARAYAMAGIGAHDVDVFSLYDPNSFEIIRQLEILGLCGEGEGGPLAASGAIAVGGKHPVNPDGGCLSYAWNGTQQMTLKVVEAVRQLRGTAVHQIADAELAVVGNAGSGAQHYEMSVLGRIR</sequence>
<evidence type="ECO:0000259" key="2">
    <source>
        <dbReference type="Pfam" id="PF22691"/>
    </source>
</evidence>
<name>A0ABV8YLN1_9ACTN</name>
<proteinExistence type="predicted"/>
<dbReference type="SUPFAM" id="SSF53901">
    <property type="entry name" value="Thiolase-like"/>
    <property type="match status" value="1"/>
</dbReference>
<dbReference type="Proteomes" id="UP001596012">
    <property type="component" value="Unassembled WGS sequence"/>
</dbReference>
<dbReference type="InterPro" id="IPR016039">
    <property type="entry name" value="Thiolase-like"/>
</dbReference>
<organism evidence="3 4">
    <name type="scientific">Streptomyces xiangluensis</name>
    <dbReference type="NCBI Taxonomy" id="2665720"/>
    <lineage>
        <taxon>Bacteria</taxon>
        <taxon>Bacillati</taxon>
        <taxon>Actinomycetota</taxon>
        <taxon>Actinomycetes</taxon>
        <taxon>Kitasatosporales</taxon>
        <taxon>Streptomycetaceae</taxon>
        <taxon>Streptomyces</taxon>
    </lineage>
</organism>
<dbReference type="InterPro" id="IPR055140">
    <property type="entry name" value="Thiolase_C_2"/>
</dbReference>
<dbReference type="InterPro" id="IPR002155">
    <property type="entry name" value="Thiolase"/>
</dbReference>
<gene>
    <name evidence="3" type="ORF">ACFPH6_05825</name>
</gene>
<comment type="caution">
    <text evidence="3">The sequence shown here is derived from an EMBL/GenBank/DDBJ whole genome shotgun (WGS) entry which is preliminary data.</text>
</comment>
<dbReference type="CDD" id="cd00829">
    <property type="entry name" value="SCP-x_thiolase"/>
    <property type="match status" value="1"/>
</dbReference>
<keyword evidence="3" id="KW-0012">Acyltransferase</keyword>
<accession>A0ABV8YLN1</accession>
<feature type="domain" description="Thiolase C-terminal" evidence="2">
    <location>
        <begin position="279"/>
        <end position="402"/>
    </location>
</feature>
<dbReference type="Gene3D" id="3.40.47.10">
    <property type="match status" value="1"/>
</dbReference>
<keyword evidence="3" id="KW-0808">Transferase</keyword>
<dbReference type="PIRSF" id="PIRSF000429">
    <property type="entry name" value="Ac-CoA_Ac_transf"/>
    <property type="match status" value="1"/>
</dbReference>
<reference evidence="4" key="1">
    <citation type="journal article" date="2019" name="Int. J. Syst. Evol. Microbiol.">
        <title>The Global Catalogue of Microorganisms (GCM) 10K type strain sequencing project: providing services to taxonomists for standard genome sequencing and annotation.</title>
        <authorList>
            <consortium name="The Broad Institute Genomics Platform"/>
            <consortium name="The Broad Institute Genome Sequencing Center for Infectious Disease"/>
            <person name="Wu L."/>
            <person name="Ma J."/>
        </authorList>
    </citation>
    <scope>NUCLEOTIDE SEQUENCE [LARGE SCALE GENOMIC DNA]</scope>
    <source>
        <strain evidence="4">DT43</strain>
    </source>
</reference>
<dbReference type="Pfam" id="PF22691">
    <property type="entry name" value="Thiolase_C_1"/>
    <property type="match status" value="1"/>
</dbReference>
<dbReference type="PANTHER" id="PTHR42870:SF1">
    <property type="entry name" value="NON-SPECIFIC LIPID-TRANSFER PROTEIN-LIKE 2"/>
    <property type="match status" value="1"/>
</dbReference>
<feature type="region of interest" description="Disordered" evidence="1">
    <location>
        <begin position="1"/>
        <end position="24"/>
    </location>
</feature>
<dbReference type="RefSeq" id="WP_386338187.1">
    <property type="nucleotide sequence ID" value="NZ_JBHSFG010000011.1"/>
</dbReference>
<dbReference type="EMBL" id="JBHSFG010000011">
    <property type="protein sequence ID" value="MFC4464086.1"/>
    <property type="molecule type" value="Genomic_DNA"/>
</dbReference>
<feature type="compositionally biased region" description="Polar residues" evidence="1">
    <location>
        <begin position="1"/>
        <end position="11"/>
    </location>
</feature>
<evidence type="ECO:0000256" key="1">
    <source>
        <dbReference type="SAM" id="MobiDB-lite"/>
    </source>
</evidence>
<protein>
    <submittedName>
        <fullName evidence="3">Thiolase family protein</fullName>
        <ecNumber evidence="3">2.3.1.-</ecNumber>
    </submittedName>
</protein>
<dbReference type="PANTHER" id="PTHR42870">
    <property type="entry name" value="ACETYL-COA C-ACETYLTRANSFERASE"/>
    <property type="match status" value="1"/>
</dbReference>
<dbReference type="GO" id="GO:0016746">
    <property type="term" value="F:acyltransferase activity"/>
    <property type="evidence" value="ECO:0007669"/>
    <property type="project" value="UniProtKB-KW"/>
</dbReference>
<evidence type="ECO:0000313" key="4">
    <source>
        <dbReference type="Proteomes" id="UP001596012"/>
    </source>
</evidence>
<dbReference type="EC" id="2.3.1.-" evidence="3"/>